<dbReference type="AlphaFoldDB" id="A0A5J4YQ30"/>
<evidence type="ECO:0000313" key="2">
    <source>
        <dbReference type="EMBL" id="KAA8492814.1"/>
    </source>
</evidence>
<dbReference type="Proteomes" id="UP000324585">
    <property type="component" value="Unassembled WGS sequence"/>
</dbReference>
<reference evidence="3" key="1">
    <citation type="journal article" date="2019" name="Nat. Commun.">
        <title>Expansion of phycobilisome linker gene families in mesophilic red algae.</title>
        <authorList>
            <person name="Lee J."/>
            <person name="Kim D."/>
            <person name="Bhattacharya D."/>
            <person name="Yoon H.S."/>
        </authorList>
    </citation>
    <scope>NUCLEOTIDE SEQUENCE [LARGE SCALE GENOMIC DNA]</scope>
    <source>
        <strain evidence="3">CCMP 1328</strain>
    </source>
</reference>
<organism evidence="2 3">
    <name type="scientific">Porphyridium purpureum</name>
    <name type="common">Red alga</name>
    <name type="synonym">Porphyridium cruentum</name>
    <dbReference type="NCBI Taxonomy" id="35688"/>
    <lineage>
        <taxon>Eukaryota</taxon>
        <taxon>Rhodophyta</taxon>
        <taxon>Bangiophyceae</taxon>
        <taxon>Porphyridiales</taxon>
        <taxon>Porphyridiaceae</taxon>
        <taxon>Porphyridium</taxon>
    </lineage>
</organism>
<name>A0A5J4YQ30_PORPP</name>
<protein>
    <submittedName>
        <fullName evidence="2">Uncharacterized protein</fullName>
    </submittedName>
</protein>
<comment type="caution">
    <text evidence="2">The sequence shown here is derived from an EMBL/GenBank/DDBJ whole genome shotgun (WGS) entry which is preliminary data.</text>
</comment>
<accession>A0A5J4YQ30</accession>
<evidence type="ECO:0000256" key="1">
    <source>
        <dbReference type="SAM" id="MobiDB-lite"/>
    </source>
</evidence>
<feature type="region of interest" description="Disordered" evidence="1">
    <location>
        <begin position="366"/>
        <end position="395"/>
    </location>
</feature>
<evidence type="ECO:0000313" key="3">
    <source>
        <dbReference type="Proteomes" id="UP000324585"/>
    </source>
</evidence>
<gene>
    <name evidence="2" type="ORF">FVE85_9086</name>
</gene>
<keyword evidence="3" id="KW-1185">Reference proteome</keyword>
<dbReference type="EMBL" id="VRMN01000008">
    <property type="protein sequence ID" value="KAA8492814.1"/>
    <property type="molecule type" value="Genomic_DNA"/>
</dbReference>
<sequence>MKYRNSSASLEAALMGTERASHPGDTLAVALQLLCKPDVYASCRAFVLCTPYDDEAHVARSLCDMSFEVNFDVLVDDEVESEKYDAFVQASRLHCPLVNVFSGPWAAEPAHIDLFFRDALCCWMERCTELVLSQAHHHDGSGAPESGRQVRIPLRAFPRSVPVRHQSGNGNRLEWRHPVIPSSLSVVSKIDISDLHEDLFKELPFLLAPRPDDLDIDDLHVSDFAVLLANLNEANYALFLRTEGTSFGDHTTTFAAAIPSDKFLLYREIVSGDTLLPYPRCLHALAHSEDFAARMDSPVGNFLSGLGLRTFKDLVGGQISARSAREREADLDANVFPAPGRAALNLSRLNTASAPAVPLKVTANAVSRTGKRPRAAKPLHPSAAGGPAKKDIRRI</sequence>
<proteinExistence type="predicted"/>